<dbReference type="STRING" id="1051891.A0A0C3LXB6"/>
<dbReference type="GO" id="GO:0005634">
    <property type="term" value="C:nucleus"/>
    <property type="evidence" value="ECO:0007669"/>
    <property type="project" value="UniProtKB-SubCell"/>
</dbReference>
<feature type="compositionally biased region" description="Basic residues" evidence="6">
    <location>
        <begin position="516"/>
        <end position="525"/>
    </location>
</feature>
<sequence length="543" mass="57735">MDMFSPLTSPALGPTIGAAPPAQRLYNQAEWSSSMSSLATSGGNGSTSPQRPEMTLPTEQAFMRAGSNKRPFGDDALQPARKRLSPLVKATGGSGAMSQSNVGQQRKTRSRTARPSLTAVELSQATISTPSPIDVDMSMPPPPPPEGPEPDPCRSQYFGDNVDQPQHVESHSMSSSSQPSPSIEPITPASMLNLGHSARMPTGLVHNVPMSGAPVRELPMGPITMRQAQLAEALSAAPSDAPESQAADSPAKRGKNGAASKGKGVAPSRAQPAKPSPVIRPMGNTTPKTILPVGMSAEAASQLSQKSNYQSMLEAGRNTRAAPLASNNNSNAAGSSSPSSSQIVPEVKKNSHKGAEQKRRDALKAGFDELRLLLPPIVIDPDSDEPLLPGSAPPRGPQRNLPPGSEDHPNRGVSKLALLKCSNEYIGRLNKRVDRRDAEIALLRDELRWLRLKTGLGPEMGGEVDEREWIDLEKDLDEVEREDPNLRLPAIAPGVKCKTSSNSVPESPNLDEANKKGRATKKAGGRAREKQMSIDVGEDDEED</sequence>
<evidence type="ECO:0000256" key="5">
    <source>
        <dbReference type="ARBA" id="ARBA00023242"/>
    </source>
</evidence>
<evidence type="ECO:0000256" key="2">
    <source>
        <dbReference type="ARBA" id="ARBA00023015"/>
    </source>
</evidence>
<feature type="compositionally biased region" description="Polar residues" evidence="6">
    <location>
        <begin position="299"/>
        <end position="311"/>
    </location>
</feature>
<feature type="compositionally biased region" description="Basic and acidic residues" evidence="6">
    <location>
        <begin position="346"/>
        <end position="362"/>
    </location>
</feature>
<keyword evidence="2" id="KW-0805">Transcription regulation</keyword>
<dbReference type="InterPro" id="IPR011598">
    <property type="entry name" value="bHLH_dom"/>
</dbReference>
<feature type="compositionally biased region" description="Low complexity" evidence="6">
    <location>
        <begin position="321"/>
        <end position="341"/>
    </location>
</feature>
<evidence type="ECO:0000259" key="7">
    <source>
        <dbReference type="PROSITE" id="PS50888"/>
    </source>
</evidence>
<dbReference type="PANTHER" id="PTHR15741:SF38">
    <property type="entry name" value="BHLH DOMAIN-CONTAINING PROTEIN"/>
    <property type="match status" value="1"/>
</dbReference>
<feature type="region of interest" description="Disordered" evidence="6">
    <location>
        <begin position="496"/>
        <end position="543"/>
    </location>
</feature>
<dbReference type="EMBL" id="KN823030">
    <property type="protein sequence ID" value="KIO26087.1"/>
    <property type="molecule type" value="Genomic_DNA"/>
</dbReference>
<evidence type="ECO:0000313" key="9">
    <source>
        <dbReference type="Proteomes" id="UP000054248"/>
    </source>
</evidence>
<dbReference type="InterPro" id="IPR036638">
    <property type="entry name" value="HLH_DNA-bd_sf"/>
</dbReference>
<keyword evidence="9" id="KW-1185">Reference proteome</keyword>
<evidence type="ECO:0000256" key="1">
    <source>
        <dbReference type="ARBA" id="ARBA00004123"/>
    </source>
</evidence>
<dbReference type="InterPro" id="IPR052207">
    <property type="entry name" value="Max-like/E-box_TFs"/>
</dbReference>
<evidence type="ECO:0000313" key="8">
    <source>
        <dbReference type="EMBL" id="KIO26087.1"/>
    </source>
</evidence>
<dbReference type="GO" id="GO:0000978">
    <property type="term" value="F:RNA polymerase II cis-regulatory region sequence-specific DNA binding"/>
    <property type="evidence" value="ECO:0007669"/>
    <property type="project" value="TreeGrafter"/>
</dbReference>
<dbReference type="GO" id="GO:0046983">
    <property type="term" value="F:protein dimerization activity"/>
    <property type="evidence" value="ECO:0007669"/>
    <property type="project" value="InterPro"/>
</dbReference>
<dbReference type="SUPFAM" id="SSF47459">
    <property type="entry name" value="HLH, helix-loop-helix DNA-binding domain"/>
    <property type="match status" value="1"/>
</dbReference>
<reference evidence="8 9" key="1">
    <citation type="submission" date="2014-04" db="EMBL/GenBank/DDBJ databases">
        <authorList>
            <consortium name="DOE Joint Genome Institute"/>
            <person name="Kuo A."/>
            <person name="Girlanda M."/>
            <person name="Perotto S."/>
            <person name="Kohler A."/>
            <person name="Nagy L.G."/>
            <person name="Floudas D."/>
            <person name="Copeland A."/>
            <person name="Barry K.W."/>
            <person name="Cichocki N."/>
            <person name="Veneault-Fourrey C."/>
            <person name="LaButti K."/>
            <person name="Lindquist E.A."/>
            <person name="Lipzen A."/>
            <person name="Lundell T."/>
            <person name="Morin E."/>
            <person name="Murat C."/>
            <person name="Sun H."/>
            <person name="Tunlid A."/>
            <person name="Henrissat B."/>
            <person name="Grigoriev I.V."/>
            <person name="Hibbett D.S."/>
            <person name="Martin F."/>
            <person name="Nordberg H.P."/>
            <person name="Cantor M.N."/>
            <person name="Hua S.X."/>
        </authorList>
    </citation>
    <scope>NUCLEOTIDE SEQUENCE [LARGE SCALE GENOMIC DNA]</scope>
    <source>
        <strain evidence="8 9">MUT 4182</strain>
    </source>
</reference>
<dbReference type="SMART" id="SM00353">
    <property type="entry name" value="HLH"/>
    <property type="match status" value="1"/>
</dbReference>
<keyword evidence="5" id="KW-0539">Nucleus</keyword>
<feature type="compositionally biased region" description="Low complexity" evidence="6">
    <location>
        <begin position="165"/>
        <end position="186"/>
    </location>
</feature>
<protein>
    <recommendedName>
        <fullName evidence="7">BHLH domain-containing protein</fullName>
    </recommendedName>
</protein>
<comment type="subcellular location">
    <subcellularLocation>
        <location evidence="1">Nucleus</location>
    </subcellularLocation>
</comment>
<dbReference type="PROSITE" id="PS50888">
    <property type="entry name" value="BHLH"/>
    <property type="match status" value="1"/>
</dbReference>
<keyword evidence="4" id="KW-0804">Transcription</keyword>
<dbReference type="Proteomes" id="UP000054248">
    <property type="component" value="Unassembled WGS sequence"/>
</dbReference>
<reference evidence="9" key="2">
    <citation type="submission" date="2015-01" db="EMBL/GenBank/DDBJ databases">
        <title>Evolutionary Origins and Diversification of the Mycorrhizal Mutualists.</title>
        <authorList>
            <consortium name="DOE Joint Genome Institute"/>
            <consortium name="Mycorrhizal Genomics Consortium"/>
            <person name="Kohler A."/>
            <person name="Kuo A."/>
            <person name="Nagy L.G."/>
            <person name="Floudas D."/>
            <person name="Copeland A."/>
            <person name="Barry K.W."/>
            <person name="Cichocki N."/>
            <person name="Veneault-Fourrey C."/>
            <person name="LaButti K."/>
            <person name="Lindquist E.A."/>
            <person name="Lipzen A."/>
            <person name="Lundell T."/>
            <person name="Morin E."/>
            <person name="Murat C."/>
            <person name="Riley R."/>
            <person name="Ohm R."/>
            <person name="Sun H."/>
            <person name="Tunlid A."/>
            <person name="Henrissat B."/>
            <person name="Grigoriev I.V."/>
            <person name="Hibbett D.S."/>
            <person name="Martin F."/>
        </authorList>
    </citation>
    <scope>NUCLEOTIDE SEQUENCE [LARGE SCALE GENOMIC DNA]</scope>
    <source>
        <strain evidence="9">MUT 4182</strain>
    </source>
</reference>
<feature type="region of interest" description="Disordered" evidence="6">
    <location>
        <begin position="1"/>
        <end position="195"/>
    </location>
</feature>
<dbReference type="Gene3D" id="4.10.280.10">
    <property type="entry name" value="Helix-loop-helix DNA-binding domain"/>
    <property type="match status" value="1"/>
</dbReference>
<evidence type="ECO:0000256" key="3">
    <source>
        <dbReference type="ARBA" id="ARBA00023125"/>
    </source>
</evidence>
<feature type="compositionally biased region" description="Polar residues" evidence="6">
    <location>
        <begin position="96"/>
        <end position="105"/>
    </location>
</feature>
<gene>
    <name evidence="8" type="ORF">M407DRAFT_243875</name>
</gene>
<organism evidence="8 9">
    <name type="scientific">Tulasnella calospora MUT 4182</name>
    <dbReference type="NCBI Taxonomy" id="1051891"/>
    <lineage>
        <taxon>Eukaryota</taxon>
        <taxon>Fungi</taxon>
        <taxon>Dikarya</taxon>
        <taxon>Basidiomycota</taxon>
        <taxon>Agaricomycotina</taxon>
        <taxon>Agaricomycetes</taxon>
        <taxon>Cantharellales</taxon>
        <taxon>Tulasnellaceae</taxon>
        <taxon>Tulasnella</taxon>
    </lineage>
</organism>
<dbReference type="HOGENOM" id="CLU_501726_0_0_1"/>
<proteinExistence type="predicted"/>
<dbReference type="AlphaFoldDB" id="A0A0C3LXB6"/>
<evidence type="ECO:0000256" key="6">
    <source>
        <dbReference type="SAM" id="MobiDB-lite"/>
    </source>
</evidence>
<dbReference type="OrthoDB" id="5344169at2759"/>
<feature type="region of interest" description="Disordered" evidence="6">
    <location>
        <begin position="378"/>
        <end position="412"/>
    </location>
</feature>
<feature type="domain" description="BHLH" evidence="7">
    <location>
        <begin position="347"/>
        <end position="429"/>
    </location>
</feature>
<feature type="compositionally biased region" description="Polar residues" evidence="6">
    <location>
        <begin position="38"/>
        <end position="50"/>
    </location>
</feature>
<keyword evidence="3" id="KW-0238">DNA-binding</keyword>
<dbReference type="Pfam" id="PF00010">
    <property type="entry name" value="HLH"/>
    <property type="match status" value="1"/>
</dbReference>
<accession>A0A0C3LXB6</accession>
<feature type="region of interest" description="Disordered" evidence="6">
    <location>
        <begin position="222"/>
        <end position="362"/>
    </location>
</feature>
<dbReference type="PANTHER" id="PTHR15741">
    <property type="entry name" value="BASIC HELIX-LOOP-HELIX ZIP TRANSCRIPTION FACTOR"/>
    <property type="match status" value="1"/>
</dbReference>
<dbReference type="GO" id="GO:0000981">
    <property type="term" value="F:DNA-binding transcription factor activity, RNA polymerase II-specific"/>
    <property type="evidence" value="ECO:0007669"/>
    <property type="project" value="TreeGrafter"/>
</dbReference>
<name>A0A0C3LXB6_9AGAM</name>
<evidence type="ECO:0000256" key="4">
    <source>
        <dbReference type="ARBA" id="ARBA00023163"/>
    </source>
</evidence>